<dbReference type="EMBL" id="HBUF01590471">
    <property type="protein sequence ID" value="CAG6773197.1"/>
    <property type="molecule type" value="Transcribed_RNA"/>
</dbReference>
<evidence type="ECO:0000256" key="1">
    <source>
        <dbReference type="SAM" id="Phobius"/>
    </source>
</evidence>
<feature type="transmembrane region" description="Helical" evidence="1">
    <location>
        <begin position="38"/>
        <end position="58"/>
    </location>
</feature>
<accession>A0A8D8QLC6</accession>
<dbReference type="EMBL" id="HBUF01082310">
    <property type="protein sequence ID" value="CAG6633297.1"/>
    <property type="molecule type" value="Transcribed_RNA"/>
</dbReference>
<protein>
    <submittedName>
        <fullName evidence="2">Uncharacterized protein</fullName>
    </submittedName>
</protein>
<sequence>MELVLLSCLGLCSAPFVTLRESFSCTVGTELEAWMDFPLVVAFVFLVLGSLFVSFFSFVLGLFGFFFTCPSVFFLVISFALKVLDTDWRADMLFLLRVT</sequence>
<dbReference type="EMBL" id="HBUF01590469">
    <property type="protein sequence ID" value="CAG6773195.1"/>
    <property type="molecule type" value="Transcribed_RNA"/>
</dbReference>
<dbReference type="EMBL" id="HBUF01590468">
    <property type="protein sequence ID" value="CAG6773194.1"/>
    <property type="molecule type" value="Transcribed_RNA"/>
</dbReference>
<feature type="transmembrane region" description="Helical" evidence="1">
    <location>
        <begin position="65"/>
        <end position="84"/>
    </location>
</feature>
<keyword evidence="1" id="KW-0472">Membrane</keyword>
<reference evidence="2" key="1">
    <citation type="submission" date="2021-05" db="EMBL/GenBank/DDBJ databases">
        <authorList>
            <person name="Alioto T."/>
            <person name="Alioto T."/>
            <person name="Gomez Garrido J."/>
        </authorList>
    </citation>
    <scope>NUCLEOTIDE SEQUENCE</scope>
</reference>
<organism evidence="2">
    <name type="scientific">Cacopsylla melanoneura</name>
    <dbReference type="NCBI Taxonomy" id="428564"/>
    <lineage>
        <taxon>Eukaryota</taxon>
        <taxon>Metazoa</taxon>
        <taxon>Ecdysozoa</taxon>
        <taxon>Arthropoda</taxon>
        <taxon>Hexapoda</taxon>
        <taxon>Insecta</taxon>
        <taxon>Pterygota</taxon>
        <taxon>Neoptera</taxon>
        <taxon>Paraneoptera</taxon>
        <taxon>Hemiptera</taxon>
        <taxon>Sternorrhyncha</taxon>
        <taxon>Psylloidea</taxon>
        <taxon>Psyllidae</taxon>
        <taxon>Psyllinae</taxon>
        <taxon>Cacopsylla</taxon>
    </lineage>
</organism>
<keyword evidence="1" id="KW-1133">Transmembrane helix</keyword>
<dbReference type="EMBL" id="HBUF01590470">
    <property type="protein sequence ID" value="CAG6773196.1"/>
    <property type="molecule type" value="Transcribed_RNA"/>
</dbReference>
<proteinExistence type="predicted"/>
<dbReference type="AlphaFoldDB" id="A0A8D8QLC6"/>
<evidence type="ECO:0000313" key="2">
    <source>
        <dbReference type="EMBL" id="CAG6633297.1"/>
    </source>
</evidence>
<name>A0A8D8QLC6_9HEMI</name>
<keyword evidence="1" id="KW-0812">Transmembrane</keyword>